<dbReference type="Gene3D" id="1.10.510.10">
    <property type="entry name" value="Transferase(Phosphotransferase) domain 1"/>
    <property type="match status" value="1"/>
</dbReference>
<evidence type="ECO:0000256" key="9">
    <source>
        <dbReference type="ARBA" id="ARBA00023180"/>
    </source>
</evidence>
<evidence type="ECO:0000256" key="3">
    <source>
        <dbReference type="ARBA" id="ARBA00022692"/>
    </source>
</evidence>
<dbReference type="InterPro" id="IPR001245">
    <property type="entry name" value="Ser-Thr/Tyr_kinase_cat_dom"/>
</dbReference>
<dbReference type="EMBL" id="JAHRHJ020000008">
    <property type="protein sequence ID" value="KAH9306299.1"/>
    <property type="molecule type" value="Genomic_DNA"/>
</dbReference>
<dbReference type="GO" id="GO:0004713">
    <property type="term" value="F:protein tyrosine kinase activity"/>
    <property type="evidence" value="ECO:0007669"/>
    <property type="project" value="InterPro"/>
</dbReference>
<dbReference type="GO" id="GO:0016020">
    <property type="term" value="C:membrane"/>
    <property type="evidence" value="ECO:0007669"/>
    <property type="project" value="UniProtKB-SubCell"/>
</dbReference>
<dbReference type="PROSITE" id="PS00107">
    <property type="entry name" value="PROTEIN_KINASE_ATP"/>
    <property type="match status" value="1"/>
</dbReference>
<dbReference type="OMA" id="MWIDICD"/>
<dbReference type="GO" id="GO:0005524">
    <property type="term" value="F:ATP binding"/>
    <property type="evidence" value="ECO:0007669"/>
    <property type="project" value="UniProtKB-UniRule"/>
</dbReference>
<dbReference type="FunFam" id="3.30.200.20:FF:000178">
    <property type="entry name" value="serine/threonine-protein kinase PBS1-like"/>
    <property type="match status" value="1"/>
</dbReference>
<dbReference type="PANTHER" id="PTHR47974:SF9">
    <property type="entry name" value="RECEPTOR-LIKE SERINE_THREONINE-PROTEIN KINASE"/>
    <property type="match status" value="1"/>
</dbReference>
<keyword evidence="5 10" id="KW-0547">Nucleotide-binding</keyword>
<dbReference type="Pfam" id="PF14380">
    <property type="entry name" value="WAK_assoc"/>
    <property type="match status" value="1"/>
</dbReference>
<dbReference type="PANTHER" id="PTHR47974">
    <property type="entry name" value="OS07G0415500 PROTEIN"/>
    <property type="match status" value="1"/>
</dbReference>
<protein>
    <recommendedName>
        <fullName evidence="12">Protein kinase domain-containing protein</fullName>
    </recommendedName>
</protein>
<feature type="domain" description="Protein kinase" evidence="12">
    <location>
        <begin position="229"/>
        <end position="346"/>
    </location>
</feature>
<proteinExistence type="predicted"/>
<feature type="transmembrane region" description="Helical" evidence="11">
    <location>
        <begin position="161"/>
        <end position="184"/>
    </location>
</feature>
<dbReference type="SUPFAM" id="SSF56112">
    <property type="entry name" value="Protein kinase-like (PK-like)"/>
    <property type="match status" value="1"/>
</dbReference>
<gene>
    <name evidence="13" type="ORF">KI387_010703</name>
</gene>
<evidence type="ECO:0000256" key="2">
    <source>
        <dbReference type="ARBA" id="ARBA00022679"/>
    </source>
</evidence>
<organism evidence="13 14">
    <name type="scientific">Taxus chinensis</name>
    <name type="common">Chinese yew</name>
    <name type="synonym">Taxus wallichiana var. chinensis</name>
    <dbReference type="NCBI Taxonomy" id="29808"/>
    <lineage>
        <taxon>Eukaryota</taxon>
        <taxon>Viridiplantae</taxon>
        <taxon>Streptophyta</taxon>
        <taxon>Embryophyta</taxon>
        <taxon>Tracheophyta</taxon>
        <taxon>Spermatophyta</taxon>
        <taxon>Pinopsida</taxon>
        <taxon>Pinidae</taxon>
        <taxon>Conifers II</taxon>
        <taxon>Cupressales</taxon>
        <taxon>Taxaceae</taxon>
        <taxon>Taxus</taxon>
    </lineage>
</organism>
<dbReference type="InterPro" id="IPR020635">
    <property type="entry name" value="Tyr_kinase_cat_dom"/>
</dbReference>
<dbReference type="SMART" id="SM00219">
    <property type="entry name" value="TyrKc"/>
    <property type="match status" value="1"/>
</dbReference>
<keyword evidence="9" id="KW-0325">Glycoprotein</keyword>
<name>A0AA38FM58_TAXCH</name>
<feature type="binding site" evidence="10">
    <location>
        <position position="257"/>
    </location>
    <ligand>
        <name>ATP</name>
        <dbReference type="ChEBI" id="CHEBI:30616"/>
    </ligand>
</feature>
<reference evidence="13 14" key="1">
    <citation type="journal article" date="2021" name="Nat. Plants">
        <title>The Taxus genome provides insights into paclitaxel biosynthesis.</title>
        <authorList>
            <person name="Xiong X."/>
            <person name="Gou J."/>
            <person name="Liao Q."/>
            <person name="Li Y."/>
            <person name="Zhou Q."/>
            <person name="Bi G."/>
            <person name="Li C."/>
            <person name="Du R."/>
            <person name="Wang X."/>
            <person name="Sun T."/>
            <person name="Guo L."/>
            <person name="Liang H."/>
            <person name="Lu P."/>
            <person name="Wu Y."/>
            <person name="Zhang Z."/>
            <person name="Ro D.K."/>
            <person name="Shang Y."/>
            <person name="Huang S."/>
            <person name="Yan J."/>
        </authorList>
    </citation>
    <scope>NUCLEOTIDE SEQUENCE [LARGE SCALE GENOMIC DNA]</scope>
    <source>
        <strain evidence="13">Ta-2019</strain>
    </source>
</reference>
<evidence type="ECO:0000256" key="4">
    <source>
        <dbReference type="ARBA" id="ARBA00022729"/>
    </source>
</evidence>
<accession>A0AA38FM58</accession>
<evidence type="ECO:0000256" key="5">
    <source>
        <dbReference type="ARBA" id="ARBA00022741"/>
    </source>
</evidence>
<evidence type="ECO:0000313" key="13">
    <source>
        <dbReference type="EMBL" id="KAH9306299.1"/>
    </source>
</evidence>
<dbReference type="Pfam" id="PF07714">
    <property type="entry name" value="PK_Tyr_Ser-Thr"/>
    <property type="match status" value="1"/>
</dbReference>
<comment type="subcellular location">
    <subcellularLocation>
        <location evidence="1">Membrane</location>
        <topology evidence="1">Single-pass membrane protein</topology>
    </subcellularLocation>
</comment>
<evidence type="ECO:0000256" key="8">
    <source>
        <dbReference type="ARBA" id="ARBA00023136"/>
    </source>
</evidence>
<evidence type="ECO:0000256" key="7">
    <source>
        <dbReference type="ARBA" id="ARBA00022989"/>
    </source>
</evidence>
<dbReference type="InterPro" id="IPR032872">
    <property type="entry name" value="WAK_assoc_C"/>
</dbReference>
<dbReference type="Proteomes" id="UP000824469">
    <property type="component" value="Unassembled WGS sequence"/>
</dbReference>
<keyword evidence="8 11" id="KW-0472">Membrane</keyword>
<evidence type="ECO:0000256" key="1">
    <source>
        <dbReference type="ARBA" id="ARBA00004167"/>
    </source>
</evidence>
<keyword evidence="6 10" id="KW-0067">ATP-binding</keyword>
<evidence type="ECO:0000259" key="12">
    <source>
        <dbReference type="PROSITE" id="PS50011"/>
    </source>
</evidence>
<evidence type="ECO:0000256" key="11">
    <source>
        <dbReference type="SAM" id="Phobius"/>
    </source>
</evidence>
<dbReference type="InterPro" id="IPR000719">
    <property type="entry name" value="Prot_kinase_dom"/>
</dbReference>
<evidence type="ECO:0000256" key="6">
    <source>
        <dbReference type="ARBA" id="ARBA00022840"/>
    </source>
</evidence>
<keyword evidence="7 11" id="KW-1133">Transmembrane helix</keyword>
<dbReference type="AlphaFoldDB" id="A0AA38FM58"/>
<dbReference type="InterPro" id="IPR011009">
    <property type="entry name" value="Kinase-like_dom_sf"/>
</dbReference>
<dbReference type="InterPro" id="IPR017441">
    <property type="entry name" value="Protein_kinase_ATP_BS"/>
</dbReference>
<dbReference type="PROSITE" id="PS50011">
    <property type="entry name" value="PROTEIN_KINASE_DOM"/>
    <property type="match status" value="1"/>
</dbReference>
<keyword evidence="14" id="KW-1185">Reference proteome</keyword>
<comment type="caution">
    <text evidence="13">The sequence shown here is derived from an EMBL/GenBank/DDBJ whole genome shotgun (WGS) entry which is preliminary data.</text>
</comment>
<keyword evidence="4" id="KW-0732">Signal</keyword>
<evidence type="ECO:0000256" key="10">
    <source>
        <dbReference type="PROSITE-ProRule" id="PRU10141"/>
    </source>
</evidence>
<sequence>MSVIDKNMWIDICDQSSSNGTAQFWSGRQFHIVDGYRNITLFGHCGSVENADYLSNNASKLDCTDAWYYPSLNSSLTWSKEHCKSKIHLPFQRDYKLPRTTNVAEILKGGFEIKWSFSKDCESCGSRNSTCKYNNISTQPFCDRESVGYGGSGKSKLKTTIVVVVVSIVGSALLISAVFNVIAYRKRLIFFKQQDVIRKEHDRVEIFLHNYIHEMPARYSYSQLKNITDNFAHKLGEGGFGVVYKGKLQSGNVVAVKVLDQSRQSETQFMNEVATIGRIHHIHLVRLLGFCFEQFTSALVYEYMANGSLDSFIFGKRQTDKKRILNWDQLYSIALGAARGIVYLHD</sequence>
<evidence type="ECO:0000313" key="14">
    <source>
        <dbReference type="Proteomes" id="UP000824469"/>
    </source>
</evidence>
<keyword evidence="2" id="KW-0808">Transferase</keyword>
<keyword evidence="3 11" id="KW-0812">Transmembrane</keyword>